<dbReference type="PANTHER" id="PTHR31912:SF34">
    <property type="entry name" value="NOTOCHORD-RELATED PROTEIN"/>
    <property type="match status" value="1"/>
</dbReference>
<organism evidence="2 3">
    <name type="scientific">Armillaria borealis</name>
    <dbReference type="NCBI Taxonomy" id="47425"/>
    <lineage>
        <taxon>Eukaryota</taxon>
        <taxon>Fungi</taxon>
        <taxon>Dikarya</taxon>
        <taxon>Basidiomycota</taxon>
        <taxon>Agaricomycotina</taxon>
        <taxon>Agaricomycetes</taxon>
        <taxon>Agaricomycetidae</taxon>
        <taxon>Agaricales</taxon>
        <taxon>Marasmiineae</taxon>
        <taxon>Physalacriaceae</taxon>
        <taxon>Armillaria</taxon>
    </lineage>
</organism>
<reference evidence="2" key="1">
    <citation type="submission" date="2023-06" db="EMBL/GenBank/DDBJ databases">
        <authorList>
            <consortium name="Lawrence Berkeley National Laboratory"/>
            <person name="Ahrendt S."/>
            <person name="Sahu N."/>
            <person name="Indic B."/>
            <person name="Wong-Bajracharya J."/>
            <person name="Merenyi Z."/>
            <person name="Ke H.-M."/>
            <person name="Monk M."/>
            <person name="Kocsube S."/>
            <person name="Drula E."/>
            <person name="Lipzen A."/>
            <person name="Balint B."/>
            <person name="Henrissat B."/>
            <person name="Andreopoulos B."/>
            <person name="Martin F.M."/>
            <person name="Harder C.B."/>
            <person name="Rigling D."/>
            <person name="Ford K.L."/>
            <person name="Foster G.D."/>
            <person name="Pangilinan J."/>
            <person name="Papanicolaou A."/>
            <person name="Barry K."/>
            <person name="LaButti K."/>
            <person name="Viragh M."/>
            <person name="Koriabine M."/>
            <person name="Yan M."/>
            <person name="Riley R."/>
            <person name="Champramary S."/>
            <person name="Plett K.L."/>
            <person name="Tsai I.J."/>
            <person name="Slot J."/>
            <person name="Sipos G."/>
            <person name="Plett J."/>
            <person name="Nagy L.G."/>
            <person name="Grigoriev I.V."/>
        </authorList>
    </citation>
    <scope>NUCLEOTIDE SEQUENCE</scope>
    <source>
        <strain evidence="2">FPL87.14</strain>
    </source>
</reference>
<feature type="compositionally biased region" description="Low complexity" evidence="1">
    <location>
        <begin position="585"/>
        <end position="601"/>
    </location>
</feature>
<dbReference type="Proteomes" id="UP001175226">
    <property type="component" value="Unassembled WGS sequence"/>
</dbReference>
<evidence type="ECO:0000313" key="2">
    <source>
        <dbReference type="EMBL" id="KAK0435381.1"/>
    </source>
</evidence>
<keyword evidence="3" id="KW-1185">Reference proteome</keyword>
<feature type="non-terminal residue" evidence="2">
    <location>
        <position position="673"/>
    </location>
</feature>
<proteinExistence type="predicted"/>
<dbReference type="AlphaFoldDB" id="A0AA39J3D6"/>
<evidence type="ECO:0000256" key="1">
    <source>
        <dbReference type="SAM" id="MobiDB-lite"/>
    </source>
</evidence>
<comment type="caution">
    <text evidence="2">The sequence shown here is derived from an EMBL/GenBank/DDBJ whole genome shotgun (WGS) entry which is preliminary data.</text>
</comment>
<feature type="region of interest" description="Disordered" evidence="1">
    <location>
        <begin position="578"/>
        <end position="605"/>
    </location>
</feature>
<feature type="region of interest" description="Disordered" evidence="1">
    <location>
        <begin position="165"/>
        <end position="201"/>
    </location>
</feature>
<dbReference type="PANTHER" id="PTHR31912">
    <property type="entry name" value="IP13529P"/>
    <property type="match status" value="1"/>
</dbReference>
<protein>
    <submittedName>
        <fullName evidence="2">Uncharacterized protein</fullName>
    </submittedName>
</protein>
<gene>
    <name evidence="2" type="ORF">EV421DRAFT_1235510</name>
</gene>
<name>A0AA39J3D6_9AGAR</name>
<sequence>LATSTAHPPFIVWHVTVDSAGNETAYCKLCNDSLGRQIRNAKQHEKSSRHQSHLLTQVPTATHPSIVDEAFQSTDSLPHSSEQPVPAVPILSPLDVAATNLLYSFLPATQRPQLLPLPDAIPDPTAEYLNNYWKDFEASGDTGAQSPQQTGITLIAQAIVDLMDRGPDTIPSDDEADERSDEGEDVQPEDPEVLEHSRKRRRTQAQDIFDPYNEWFPWPDRISCTLDIFMHLPRSAFSQHQLDLFLWLLDANKLCGIESIRYEGALGHRYYLNSLSQIIAQEMSNPQIRPLLEFYPEDAGKHLSEARQAARWLNEAPDDQLTPMLRVRDGEDYYIHEPMMLRDGVVCMPYRWFKRKGKHFARCWRMQTCVNETNAVWRVLKVDGYEVSEDDLLKNFPELCKDAEQIYNLPHPTLIDSVCEDIHQPEVLSAWTLTDPKTGNKWRERSNGCRVLAFPLWLYCDDTSGNVSKKWNKHNSFLFTPAGLPRSESQKDYNVHFLCTSNIAPPLEMLDGVVEQLEEVQENGIWAWDCHLNEAVLVIPMVLAMLGDNPMQSEFACHIGLRGKYFCRICWVKGKDANESRPVGSTSAISSMSGGRSSIATRPSQTAIPKNGITRHLPISIALQHIHHTTTIPAYISSLPYRTPYYHFLLGIHVQLTPSRCDGKTVLVISTGH</sequence>
<dbReference type="EMBL" id="JAUEPT010000063">
    <property type="protein sequence ID" value="KAK0435381.1"/>
    <property type="molecule type" value="Genomic_DNA"/>
</dbReference>
<accession>A0AA39J3D6</accession>
<feature type="compositionally biased region" description="Acidic residues" evidence="1">
    <location>
        <begin position="171"/>
        <end position="192"/>
    </location>
</feature>
<evidence type="ECO:0000313" key="3">
    <source>
        <dbReference type="Proteomes" id="UP001175226"/>
    </source>
</evidence>